<keyword evidence="1" id="KW-0472">Membrane</keyword>
<keyword evidence="1" id="KW-0812">Transmembrane</keyword>
<keyword evidence="3" id="KW-1185">Reference proteome</keyword>
<evidence type="ECO:0000313" key="2">
    <source>
        <dbReference type="EMBL" id="CAH8203727.1"/>
    </source>
</evidence>
<feature type="transmembrane region" description="Helical" evidence="1">
    <location>
        <begin position="21"/>
        <end position="39"/>
    </location>
</feature>
<reference evidence="2" key="1">
    <citation type="submission" date="2022-06" db="EMBL/GenBank/DDBJ databases">
        <authorList>
            <person name="Goudenege D."/>
            <person name="Le Roux F."/>
        </authorList>
    </citation>
    <scope>NUCLEOTIDE SEQUENCE</scope>
    <source>
        <strain evidence="2">12-063</strain>
    </source>
</reference>
<accession>A0ABN8TQ56</accession>
<sequence length="154" mass="17864">MNSNDVKTIYELMKNSTHIQIIWIGFLVAPFVVSAWFDLIDRIPLSAYKLWAFLVILIAFFLMLVVAVAFDSREKKKQLLLAKVYAYMQAHNYQSVRFSTFRKQLNLLTHTDEQFVELINVFPDKLRLVEMKLKLENGEEDESGKTEPGFGLVA</sequence>
<proteinExistence type="predicted"/>
<gene>
    <name evidence="2" type="ORF">VAE063_1060031</name>
</gene>
<keyword evidence="1" id="KW-1133">Transmembrane helix</keyword>
<dbReference type="RefSeq" id="WP_168524829.1">
    <property type="nucleotide sequence ID" value="NZ_CALYLA010000029.1"/>
</dbReference>
<evidence type="ECO:0000313" key="3">
    <source>
        <dbReference type="Proteomes" id="UP001152658"/>
    </source>
</evidence>
<comment type="caution">
    <text evidence="2">The sequence shown here is derived from an EMBL/GenBank/DDBJ whole genome shotgun (WGS) entry which is preliminary data.</text>
</comment>
<evidence type="ECO:0000256" key="1">
    <source>
        <dbReference type="SAM" id="Phobius"/>
    </source>
</evidence>
<dbReference type="EMBL" id="CALYLK010000007">
    <property type="protein sequence ID" value="CAH8203727.1"/>
    <property type="molecule type" value="Genomic_DNA"/>
</dbReference>
<organism evidence="2 3">
    <name type="scientific">Vibrio aestuarianus</name>
    <dbReference type="NCBI Taxonomy" id="28171"/>
    <lineage>
        <taxon>Bacteria</taxon>
        <taxon>Pseudomonadati</taxon>
        <taxon>Pseudomonadota</taxon>
        <taxon>Gammaproteobacteria</taxon>
        <taxon>Vibrionales</taxon>
        <taxon>Vibrionaceae</taxon>
        <taxon>Vibrio</taxon>
    </lineage>
</organism>
<name>A0ABN8TQ56_9VIBR</name>
<feature type="transmembrane region" description="Helical" evidence="1">
    <location>
        <begin position="51"/>
        <end position="70"/>
    </location>
</feature>
<dbReference type="Proteomes" id="UP001152658">
    <property type="component" value="Unassembled WGS sequence"/>
</dbReference>
<protein>
    <submittedName>
        <fullName evidence="2">Uncharacterized protein</fullName>
    </submittedName>
</protein>